<dbReference type="Gene3D" id="3.10.450.50">
    <property type="match status" value="1"/>
</dbReference>
<organism evidence="1 2">
    <name type="scientific">Meristemomyces frigidus</name>
    <dbReference type="NCBI Taxonomy" id="1508187"/>
    <lineage>
        <taxon>Eukaryota</taxon>
        <taxon>Fungi</taxon>
        <taxon>Dikarya</taxon>
        <taxon>Ascomycota</taxon>
        <taxon>Pezizomycotina</taxon>
        <taxon>Dothideomycetes</taxon>
        <taxon>Dothideomycetidae</taxon>
        <taxon>Mycosphaerellales</taxon>
        <taxon>Teratosphaeriaceae</taxon>
        <taxon>Meristemomyces</taxon>
    </lineage>
</organism>
<comment type="caution">
    <text evidence="1">The sequence shown here is derived from an EMBL/GenBank/DDBJ whole genome shotgun (WGS) entry which is preliminary data.</text>
</comment>
<protein>
    <recommendedName>
        <fullName evidence="3">SnoaL-like domain-containing protein</fullName>
    </recommendedName>
</protein>
<evidence type="ECO:0000313" key="2">
    <source>
        <dbReference type="Proteomes" id="UP001310890"/>
    </source>
</evidence>
<dbReference type="EMBL" id="JAVRRL010000004">
    <property type="protein sequence ID" value="KAK5117710.1"/>
    <property type="molecule type" value="Genomic_DNA"/>
</dbReference>
<reference evidence="1" key="1">
    <citation type="submission" date="2023-08" db="EMBL/GenBank/DDBJ databases">
        <title>Black Yeasts Isolated from many extreme environments.</title>
        <authorList>
            <person name="Coleine C."/>
            <person name="Stajich J.E."/>
            <person name="Selbmann L."/>
        </authorList>
    </citation>
    <scope>NUCLEOTIDE SEQUENCE</scope>
    <source>
        <strain evidence="1">CCFEE 5401</strain>
    </source>
</reference>
<dbReference type="AlphaFoldDB" id="A0AAN7TI89"/>
<proteinExistence type="predicted"/>
<evidence type="ECO:0000313" key="1">
    <source>
        <dbReference type="EMBL" id="KAK5117710.1"/>
    </source>
</evidence>
<dbReference type="Proteomes" id="UP001310890">
    <property type="component" value="Unassembled WGS sequence"/>
</dbReference>
<sequence length="164" mass="18003">MASNMDNHDRLYNQLATTATNFILATSPTTPGTNHHDGTAFLSLCSPNFTHTWGHSHFVTTNPGVQGEIDGQGFLDRMNKLSSRMETWTIKPTETLVDVKKRQVVIRADFAIVIPGYEPVVNDIVWFVTVDESGEMVVGSREFIDPVAAGVLREQMMGGGHKGA</sequence>
<evidence type="ECO:0008006" key="3">
    <source>
        <dbReference type="Google" id="ProtNLM"/>
    </source>
</evidence>
<gene>
    <name evidence="1" type="ORF">LTR62_005134</name>
</gene>
<accession>A0AAN7TI89</accession>
<name>A0AAN7TI89_9PEZI</name>